<dbReference type="InterPro" id="IPR011320">
    <property type="entry name" value="RNase_H1_N"/>
</dbReference>
<dbReference type="FunFam" id="3.30.420.10:FF:000090">
    <property type="entry name" value="Ribonuclease H"/>
    <property type="match status" value="1"/>
</dbReference>
<dbReference type="PROSITE" id="PS50879">
    <property type="entry name" value="RNASE_H_1"/>
    <property type="match status" value="1"/>
</dbReference>
<dbReference type="GO" id="GO:0003676">
    <property type="term" value="F:nucleic acid binding"/>
    <property type="evidence" value="ECO:0007669"/>
    <property type="project" value="InterPro"/>
</dbReference>
<dbReference type="FunFam" id="3.40.970.10:FF:000002">
    <property type="entry name" value="Ribonuclease H"/>
    <property type="match status" value="1"/>
</dbReference>
<accession>A0A6G1GMI8</accession>
<dbReference type="InterPro" id="IPR002156">
    <property type="entry name" value="RNaseH_domain"/>
</dbReference>
<reference evidence="14" key="1">
    <citation type="journal article" date="2020" name="Stud. Mycol.">
        <title>101 Dothideomycetes genomes: a test case for predicting lifestyles and emergence of pathogens.</title>
        <authorList>
            <person name="Haridas S."/>
            <person name="Albert R."/>
            <person name="Binder M."/>
            <person name="Bloem J."/>
            <person name="Labutti K."/>
            <person name="Salamov A."/>
            <person name="Andreopoulos B."/>
            <person name="Baker S."/>
            <person name="Barry K."/>
            <person name="Bills G."/>
            <person name="Bluhm B."/>
            <person name="Cannon C."/>
            <person name="Castanera R."/>
            <person name="Culley D."/>
            <person name="Daum C."/>
            <person name="Ezra D."/>
            <person name="Gonzalez J."/>
            <person name="Henrissat B."/>
            <person name="Kuo A."/>
            <person name="Liang C."/>
            <person name="Lipzen A."/>
            <person name="Lutzoni F."/>
            <person name="Magnuson J."/>
            <person name="Mondo S."/>
            <person name="Nolan M."/>
            <person name="Ohm R."/>
            <person name="Pangilinan J."/>
            <person name="Park H.-J."/>
            <person name="Ramirez L."/>
            <person name="Alfaro M."/>
            <person name="Sun H."/>
            <person name="Tritt A."/>
            <person name="Yoshinaga Y."/>
            <person name="Zwiers L.-H."/>
            <person name="Turgeon B."/>
            <person name="Goodwin S."/>
            <person name="Spatafora J."/>
            <person name="Crous P."/>
            <person name="Grigoriev I."/>
        </authorList>
    </citation>
    <scope>NUCLEOTIDE SEQUENCE</scope>
    <source>
        <strain evidence="14">CBS 113979</strain>
    </source>
</reference>
<proteinExistence type="inferred from homology"/>
<dbReference type="SUPFAM" id="SSF55658">
    <property type="entry name" value="L9 N-domain-like"/>
    <property type="match status" value="2"/>
</dbReference>
<evidence type="ECO:0000256" key="12">
    <source>
        <dbReference type="SAM" id="MobiDB-lite"/>
    </source>
</evidence>
<dbReference type="GO" id="GO:0004523">
    <property type="term" value="F:RNA-DNA hybrid ribonuclease activity"/>
    <property type="evidence" value="ECO:0007669"/>
    <property type="project" value="UniProtKB-EC"/>
</dbReference>
<keyword evidence="8" id="KW-0479">Metal-binding</keyword>
<dbReference type="PANTHER" id="PTHR10642:SF26">
    <property type="entry name" value="RIBONUCLEASE H1"/>
    <property type="match status" value="1"/>
</dbReference>
<comment type="similarity">
    <text evidence="4">Belongs to the RNase H family.</text>
</comment>
<feature type="region of interest" description="Disordered" evidence="12">
    <location>
        <begin position="162"/>
        <end position="191"/>
    </location>
</feature>
<keyword evidence="11" id="KW-0460">Magnesium</keyword>
<dbReference type="FunFam" id="3.40.970.10:FF:000001">
    <property type="entry name" value="Ribonuclease H1"/>
    <property type="match status" value="1"/>
</dbReference>
<keyword evidence="9" id="KW-0255">Endonuclease</keyword>
<dbReference type="Gene3D" id="3.30.420.10">
    <property type="entry name" value="Ribonuclease H-like superfamily/Ribonuclease H"/>
    <property type="match status" value="1"/>
</dbReference>
<feature type="domain" description="RNase H type-1" evidence="13">
    <location>
        <begin position="249"/>
        <end position="399"/>
    </location>
</feature>
<evidence type="ECO:0000256" key="2">
    <source>
        <dbReference type="ARBA" id="ARBA00001946"/>
    </source>
</evidence>
<dbReference type="Proteomes" id="UP000800041">
    <property type="component" value="Unassembled WGS sequence"/>
</dbReference>
<evidence type="ECO:0000259" key="13">
    <source>
        <dbReference type="PROSITE" id="PS50879"/>
    </source>
</evidence>
<evidence type="ECO:0000256" key="3">
    <source>
        <dbReference type="ARBA" id="ARBA00004065"/>
    </source>
</evidence>
<evidence type="ECO:0000256" key="9">
    <source>
        <dbReference type="ARBA" id="ARBA00022759"/>
    </source>
</evidence>
<dbReference type="GO" id="GO:0043137">
    <property type="term" value="P:DNA replication, removal of RNA primer"/>
    <property type="evidence" value="ECO:0007669"/>
    <property type="project" value="TreeGrafter"/>
</dbReference>
<dbReference type="InterPro" id="IPR036397">
    <property type="entry name" value="RNaseH_sf"/>
</dbReference>
<keyword evidence="15" id="KW-1185">Reference proteome</keyword>
<dbReference type="AlphaFoldDB" id="A0A6G1GMI8"/>
<dbReference type="PANTHER" id="PTHR10642">
    <property type="entry name" value="RIBONUCLEASE H1"/>
    <property type="match status" value="1"/>
</dbReference>
<comment type="function">
    <text evidence="3">Endonuclease that specifically degrades the RNA of RNA-DNA hybrids.</text>
</comment>
<dbReference type="OrthoDB" id="407198at2759"/>
<keyword evidence="10" id="KW-0378">Hydrolase</keyword>
<evidence type="ECO:0000256" key="1">
    <source>
        <dbReference type="ARBA" id="ARBA00000077"/>
    </source>
</evidence>
<evidence type="ECO:0000256" key="5">
    <source>
        <dbReference type="ARBA" id="ARBA00012180"/>
    </source>
</evidence>
<dbReference type="EC" id="3.1.26.4" evidence="5"/>
<dbReference type="Pfam" id="PF01693">
    <property type="entry name" value="Cauli_VI"/>
    <property type="match status" value="2"/>
</dbReference>
<dbReference type="EMBL" id="ML977187">
    <property type="protein sequence ID" value="KAF1982173.1"/>
    <property type="molecule type" value="Genomic_DNA"/>
</dbReference>
<name>A0A6G1GMI8_9PEZI</name>
<evidence type="ECO:0000256" key="4">
    <source>
        <dbReference type="ARBA" id="ARBA00005300"/>
    </source>
</evidence>
<evidence type="ECO:0000256" key="8">
    <source>
        <dbReference type="ARBA" id="ARBA00022723"/>
    </source>
</evidence>
<evidence type="ECO:0000313" key="15">
    <source>
        <dbReference type="Proteomes" id="UP000800041"/>
    </source>
</evidence>
<dbReference type="GO" id="GO:0046872">
    <property type="term" value="F:metal ion binding"/>
    <property type="evidence" value="ECO:0007669"/>
    <property type="project" value="UniProtKB-KW"/>
</dbReference>
<gene>
    <name evidence="14" type="ORF">K402DRAFT_340834</name>
</gene>
<keyword evidence="7" id="KW-0540">Nuclease</keyword>
<evidence type="ECO:0000256" key="6">
    <source>
        <dbReference type="ARBA" id="ARBA00017721"/>
    </source>
</evidence>
<comment type="cofactor">
    <cofactor evidence="2">
        <name>Mg(2+)</name>
        <dbReference type="ChEBI" id="CHEBI:18420"/>
    </cofactor>
</comment>
<organism evidence="14 15">
    <name type="scientific">Aulographum hederae CBS 113979</name>
    <dbReference type="NCBI Taxonomy" id="1176131"/>
    <lineage>
        <taxon>Eukaryota</taxon>
        <taxon>Fungi</taxon>
        <taxon>Dikarya</taxon>
        <taxon>Ascomycota</taxon>
        <taxon>Pezizomycotina</taxon>
        <taxon>Dothideomycetes</taxon>
        <taxon>Pleosporomycetidae</taxon>
        <taxon>Aulographales</taxon>
        <taxon>Aulographaceae</taxon>
    </lineage>
</organism>
<protein>
    <recommendedName>
        <fullName evidence="6">Ribonuclease H</fullName>
        <ecNumber evidence="5">3.1.26.4</ecNumber>
    </recommendedName>
</protein>
<dbReference type="InterPro" id="IPR037056">
    <property type="entry name" value="RNase_H1_N_sf"/>
</dbReference>
<evidence type="ECO:0000256" key="11">
    <source>
        <dbReference type="ARBA" id="ARBA00022842"/>
    </source>
</evidence>
<evidence type="ECO:0000313" key="14">
    <source>
        <dbReference type="EMBL" id="KAF1982173.1"/>
    </source>
</evidence>
<dbReference type="Pfam" id="PF00075">
    <property type="entry name" value="RNase_H"/>
    <property type="match status" value="1"/>
</dbReference>
<evidence type="ECO:0000256" key="7">
    <source>
        <dbReference type="ARBA" id="ARBA00022722"/>
    </source>
</evidence>
<evidence type="ECO:0000256" key="10">
    <source>
        <dbReference type="ARBA" id="ARBA00022801"/>
    </source>
</evidence>
<dbReference type="InterPro" id="IPR012337">
    <property type="entry name" value="RNaseH-like_sf"/>
</dbReference>
<dbReference type="Gene3D" id="3.40.970.10">
    <property type="entry name" value="Ribonuclease H1, N-terminal domain"/>
    <property type="match status" value="2"/>
</dbReference>
<comment type="catalytic activity">
    <reaction evidence="1">
        <text>Endonucleolytic cleavage to 5'-phosphomonoester.</text>
        <dbReference type="EC" id="3.1.26.4"/>
    </reaction>
</comment>
<sequence length="415" mass="44710">MASNGAEELRSTASTSASSGTKRKREAGPKFYAVRVGFTPGIYHSWADCLSQVKGYKAATFKSFTSLTEAEAFLKAPTFESTSSTSASTASTLKPAKATSTPTKFYAVQNGRVPGVYTDWPSAQQQITGWTKPKHKSFTTRSEAEAFVAAGASDGHAISSVHIESDPPLYGSAPPSKKRKKSAHESVDPEEISFNLEDYEPGTAPLPADAEDGFDDRVILDPDTGNIVYKTKDQLAAKKLGPTGMLKNTGDVVNIHTDGSSLGNGKSGAVAGVGVFFGPGDTRNLSETLPGARQTNQRAELTAIVRALDLARLDHHVCIHSDSNYAIQCVTVWFIKWRENGWQTAGKKPVENKDLVEKIVERVDERRRVGAKTEFVWVKGHANDPGNNAADGLAVQGAIRGKKMMSERGEIPEDY</sequence>
<dbReference type="InterPro" id="IPR009027">
    <property type="entry name" value="Ribosomal_bL9/RNase_H1_N"/>
</dbReference>
<dbReference type="CDD" id="cd09280">
    <property type="entry name" value="RNase_HI_eukaryote_like"/>
    <property type="match status" value="1"/>
</dbReference>
<feature type="region of interest" description="Disordered" evidence="12">
    <location>
        <begin position="1"/>
        <end position="26"/>
    </location>
</feature>
<dbReference type="InterPro" id="IPR050092">
    <property type="entry name" value="RNase_H"/>
</dbReference>
<dbReference type="SUPFAM" id="SSF53098">
    <property type="entry name" value="Ribonuclease H-like"/>
    <property type="match status" value="1"/>
</dbReference>